<keyword evidence="2" id="KW-0560">Oxidoreductase</keyword>
<reference evidence="2 3" key="1">
    <citation type="submission" date="2021-03" db="EMBL/GenBank/DDBJ databases">
        <title>Sequencing the genomes of 1000 actinobacteria strains.</title>
        <authorList>
            <person name="Klenk H.-P."/>
        </authorList>
    </citation>
    <scope>NUCLEOTIDE SEQUENCE [LARGE SCALE GENOMIC DNA]</scope>
    <source>
        <strain evidence="2 3">DSM 46670</strain>
    </source>
</reference>
<dbReference type="Pfam" id="PF07883">
    <property type="entry name" value="Cupin_2"/>
    <property type="match status" value="1"/>
</dbReference>
<protein>
    <submittedName>
        <fullName evidence="2">Monooxygenase</fullName>
    </submittedName>
</protein>
<dbReference type="InterPro" id="IPR052044">
    <property type="entry name" value="PKS_Associated_Protein"/>
</dbReference>
<dbReference type="Gene3D" id="2.60.120.10">
    <property type="entry name" value="Jelly Rolls"/>
    <property type="match status" value="1"/>
</dbReference>
<evidence type="ECO:0000259" key="1">
    <source>
        <dbReference type="Pfam" id="PF07883"/>
    </source>
</evidence>
<dbReference type="GO" id="GO:0004497">
    <property type="term" value="F:monooxygenase activity"/>
    <property type="evidence" value="ECO:0007669"/>
    <property type="project" value="UniProtKB-KW"/>
</dbReference>
<proteinExistence type="predicted"/>
<dbReference type="PIRSF" id="PIRSF016602">
    <property type="entry name" value="CurC_prd"/>
    <property type="match status" value="1"/>
</dbReference>
<comment type="caution">
    <text evidence="2">The sequence shown here is derived from an EMBL/GenBank/DDBJ whole genome shotgun (WGS) entry which is preliminary data.</text>
</comment>
<keyword evidence="3" id="KW-1185">Reference proteome</keyword>
<dbReference type="RefSeq" id="WP_209639781.1">
    <property type="nucleotide sequence ID" value="NZ_JAGINW010000001.1"/>
</dbReference>
<dbReference type="InterPro" id="IPR014710">
    <property type="entry name" value="RmlC-like_jellyroll"/>
</dbReference>
<gene>
    <name evidence="2" type="ORF">JOF56_003803</name>
</gene>
<organism evidence="2 3">
    <name type="scientific">Kibdelosporangium banguiense</name>
    <dbReference type="NCBI Taxonomy" id="1365924"/>
    <lineage>
        <taxon>Bacteria</taxon>
        <taxon>Bacillati</taxon>
        <taxon>Actinomycetota</taxon>
        <taxon>Actinomycetes</taxon>
        <taxon>Pseudonocardiales</taxon>
        <taxon>Pseudonocardiaceae</taxon>
        <taxon>Kibdelosporangium</taxon>
    </lineage>
</organism>
<dbReference type="Proteomes" id="UP001519332">
    <property type="component" value="Unassembled WGS sequence"/>
</dbReference>
<evidence type="ECO:0000313" key="3">
    <source>
        <dbReference type="Proteomes" id="UP001519332"/>
    </source>
</evidence>
<evidence type="ECO:0000313" key="2">
    <source>
        <dbReference type="EMBL" id="MBP2323418.1"/>
    </source>
</evidence>
<dbReference type="InterPro" id="IPR013096">
    <property type="entry name" value="Cupin_2"/>
</dbReference>
<dbReference type="InterPro" id="IPR016672">
    <property type="entry name" value="Polyketide_Synth_CurC_prd"/>
</dbReference>
<dbReference type="PANTHER" id="PTHR36114:SF1">
    <property type="entry name" value="16.7 KDA PROTEIN IN WHIE LOCUS"/>
    <property type="match status" value="1"/>
</dbReference>
<keyword evidence="2" id="KW-0503">Monooxygenase</keyword>
<feature type="domain" description="Cupin type-2" evidence="1">
    <location>
        <begin position="42"/>
        <end position="109"/>
    </location>
</feature>
<name>A0ABS4TG66_9PSEU</name>
<dbReference type="InterPro" id="IPR011051">
    <property type="entry name" value="RmlC_Cupin_sf"/>
</dbReference>
<dbReference type="CDD" id="cd06991">
    <property type="entry name" value="cupin_TcmJ-like"/>
    <property type="match status" value="1"/>
</dbReference>
<dbReference type="PANTHER" id="PTHR36114">
    <property type="entry name" value="16.7 KDA PROTEIN IN WHIE LOCUS"/>
    <property type="match status" value="1"/>
</dbReference>
<sequence>MTTNVRRVIGIDDVPAVTTRGGDIRLLLTPGTVGASTGFLGVAILKPGERITEHYHPYSDEFLYVVSGDVTLDLDDEPITMCTGQGVLVPRYVRHRVRNAGDVEVRVVFHLCPLAPRLDLSHVYTEEIP</sequence>
<accession>A0ABS4TG66</accession>
<dbReference type="EMBL" id="JAGINW010000001">
    <property type="protein sequence ID" value="MBP2323418.1"/>
    <property type="molecule type" value="Genomic_DNA"/>
</dbReference>
<dbReference type="SUPFAM" id="SSF51182">
    <property type="entry name" value="RmlC-like cupins"/>
    <property type="match status" value="1"/>
</dbReference>